<name>A0A0F8XQX8_9EURO</name>
<dbReference type="InterPro" id="IPR001223">
    <property type="entry name" value="Glyco_hydro18_cat"/>
</dbReference>
<sequence>LEPYVDFLNIMTYDIRTLAFFFSPLYKAKQSKAKQSKAKQSKAKLMIVEKDGTWDAPIPSLGPHALAHTNLTEINQALELLWRNNINPHRINLGLAFYGRSFTLEDPQCTQPGCRYRDAGRAGPCTNTAGVLSATEIQGILASGGGGGGGMRARQTLDVAAAVQIVVWDQDQWVSWDDEVTLGLKVEFANRRCLGGTMADGEEEGGGAVAWGGWMGTDLGTGGRNGTTV</sequence>
<dbReference type="Proteomes" id="UP000034291">
    <property type="component" value="Unassembled WGS sequence"/>
</dbReference>
<gene>
    <name evidence="4" type="ORF">ARAM_004842</name>
</gene>
<keyword evidence="5" id="KW-1185">Reference proteome</keyword>
<evidence type="ECO:0000313" key="4">
    <source>
        <dbReference type="EMBL" id="KKK25937.1"/>
    </source>
</evidence>
<dbReference type="AlphaFoldDB" id="A0A0F8XQX8"/>
<feature type="domain" description="GH18" evidence="3">
    <location>
        <begin position="1"/>
        <end position="229"/>
    </location>
</feature>
<accession>A0A0F8XQX8</accession>
<dbReference type="InterPro" id="IPR050314">
    <property type="entry name" value="Glycosyl_Hydrlase_18"/>
</dbReference>
<dbReference type="InterPro" id="IPR029070">
    <property type="entry name" value="Chitinase_insertion_sf"/>
</dbReference>
<dbReference type="GO" id="GO:0005975">
    <property type="term" value="P:carbohydrate metabolic process"/>
    <property type="evidence" value="ECO:0007669"/>
    <property type="project" value="InterPro"/>
</dbReference>
<dbReference type="PROSITE" id="PS51910">
    <property type="entry name" value="GH18_2"/>
    <property type="match status" value="1"/>
</dbReference>
<organism evidence="4 5">
    <name type="scientific">Aspergillus rambellii</name>
    <dbReference type="NCBI Taxonomy" id="308745"/>
    <lineage>
        <taxon>Eukaryota</taxon>
        <taxon>Fungi</taxon>
        <taxon>Dikarya</taxon>
        <taxon>Ascomycota</taxon>
        <taxon>Pezizomycotina</taxon>
        <taxon>Eurotiomycetes</taxon>
        <taxon>Eurotiomycetidae</taxon>
        <taxon>Eurotiales</taxon>
        <taxon>Aspergillaceae</taxon>
        <taxon>Aspergillus</taxon>
        <taxon>Aspergillus subgen. Nidulantes</taxon>
    </lineage>
</organism>
<dbReference type="Pfam" id="PF00704">
    <property type="entry name" value="Glyco_hydro_18"/>
    <property type="match status" value="1"/>
</dbReference>
<comment type="similarity">
    <text evidence="1">Belongs to the glycosyl hydrolase 18 family. Chitinase class V subfamily.</text>
</comment>
<dbReference type="PANTHER" id="PTHR11177">
    <property type="entry name" value="CHITINASE"/>
    <property type="match status" value="1"/>
</dbReference>
<proteinExistence type="inferred from homology"/>
<dbReference type="Gene3D" id="3.10.50.10">
    <property type="match status" value="1"/>
</dbReference>
<dbReference type="EMBL" id="JZBS01000637">
    <property type="protein sequence ID" value="KKK25937.1"/>
    <property type="molecule type" value="Genomic_DNA"/>
</dbReference>
<dbReference type="SUPFAM" id="SSF54556">
    <property type="entry name" value="Chitinase insertion domain"/>
    <property type="match status" value="1"/>
</dbReference>
<feature type="non-terminal residue" evidence="4">
    <location>
        <position position="1"/>
    </location>
</feature>
<dbReference type="InterPro" id="IPR017853">
    <property type="entry name" value="GH"/>
</dbReference>
<evidence type="ECO:0000256" key="2">
    <source>
        <dbReference type="ARBA" id="ARBA00012729"/>
    </source>
</evidence>
<dbReference type="EC" id="3.2.1.14" evidence="2"/>
<reference evidence="4 5" key="1">
    <citation type="submission" date="2015-02" db="EMBL/GenBank/DDBJ databases">
        <title>Draft Genome Sequences of Two Closely-Related Aflatoxigenic Aspergillus Species Obtained from the Cote d'Ivoire.</title>
        <authorList>
            <person name="Moore G.G."/>
            <person name="Beltz S.B."/>
            <person name="Mack B.M."/>
        </authorList>
    </citation>
    <scope>NUCLEOTIDE SEQUENCE [LARGE SCALE GENOMIC DNA]</scope>
    <source>
        <strain evidence="4 5">SRRC1468</strain>
    </source>
</reference>
<dbReference type="Gene3D" id="3.20.20.80">
    <property type="entry name" value="Glycosidases"/>
    <property type="match status" value="1"/>
</dbReference>
<dbReference type="PANTHER" id="PTHR11177:SF333">
    <property type="entry name" value="CHITINASE"/>
    <property type="match status" value="1"/>
</dbReference>
<dbReference type="SUPFAM" id="SSF51445">
    <property type="entry name" value="(Trans)glycosidases"/>
    <property type="match status" value="1"/>
</dbReference>
<protein>
    <recommendedName>
        <fullName evidence="2">chitinase</fullName>
        <ecNumber evidence="2">3.2.1.14</ecNumber>
    </recommendedName>
</protein>
<dbReference type="STRING" id="308745.A0A0F8XQX8"/>
<evidence type="ECO:0000256" key="1">
    <source>
        <dbReference type="ARBA" id="ARBA00008682"/>
    </source>
</evidence>
<dbReference type="GO" id="GO:0008843">
    <property type="term" value="F:endochitinase activity"/>
    <property type="evidence" value="ECO:0007669"/>
    <property type="project" value="UniProtKB-EC"/>
</dbReference>
<evidence type="ECO:0000259" key="3">
    <source>
        <dbReference type="PROSITE" id="PS51910"/>
    </source>
</evidence>
<evidence type="ECO:0000313" key="5">
    <source>
        <dbReference type="Proteomes" id="UP000034291"/>
    </source>
</evidence>
<comment type="caution">
    <text evidence="4">The sequence shown here is derived from an EMBL/GenBank/DDBJ whole genome shotgun (WGS) entry which is preliminary data.</text>
</comment>